<dbReference type="InterPro" id="IPR058245">
    <property type="entry name" value="NreC/VraR/RcsB-like_REC"/>
</dbReference>
<evidence type="ECO:0000256" key="3">
    <source>
        <dbReference type="PROSITE-ProRule" id="PRU00169"/>
    </source>
</evidence>
<accession>A0A1H7FRV0</accession>
<dbReference type="GO" id="GO:0003677">
    <property type="term" value="F:DNA binding"/>
    <property type="evidence" value="ECO:0007669"/>
    <property type="project" value="UniProtKB-KW"/>
</dbReference>
<dbReference type="PROSITE" id="PS50110">
    <property type="entry name" value="RESPONSE_REGULATORY"/>
    <property type="match status" value="1"/>
</dbReference>
<dbReference type="PRINTS" id="PR00038">
    <property type="entry name" value="HTHLUXR"/>
</dbReference>
<dbReference type="Pfam" id="PF00196">
    <property type="entry name" value="GerE"/>
    <property type="match status" value="1"/>
</dbReference>
<proteinExistence type="predicted"/>
<name>A0A1H7FRV0_9BURK</name>
<dbReference type="InterPro" id="IPR016032">
    <property type="entry name" value="Sig_transdc_resp-reg_C-effctor"/>
</dbReference>
<keyword evidence="7" id="KW-1185">Reference proteome</keyword>
<dbReference type="Gene3D" id="3.40.50.2300">
    <property type="match status" value="1"/>
</dbReference>
<keyword evidence="1 3" id="KW-0597">Phosphoprotein</keyword>
<dbReference type="Pfam" id="PF00072">
    <property type="entry name" value="Response_reg"/>
    <property type="match status" value="1"/>
</dbReference>
<evidence type="ECO:0000259" key="4">
    <source>
        <dbReference type="PROSITE" id="PS50043"/>
    </source>
</evidence>
<dbReference type="PANTHER" id="PTHR43214:SF17">
    <property type="entry name" value="TRANSCRIPTIONAL REGULATORY PROTEIN RCSB"/>
    <property type="match status" value="1"/>
</dbReference>
<dbReference type="InterPro" id="IPR039420">
    <property type="entry name" value="WalR-like"/>
</dbReference>
<gene>
    <name evidence="6" type="ORF">SAMN05192542_101387</name>
</gene>
<dbReference type="GO" id="GO:0000160">
    <property type="term" value="P:phosphorelay signal transduction system"/>
    <property type="evidence" value="ECO:0007669"/>
    <property type="project" value="InterPro"/>
</dbReference>
<dbReference type="OrthoDB" id="8960886at2"/>
<evidence type="ECO:0000256" key="1">
    <source>
        <dbReference type="ARBA" id="ARBA00022553"/>
    </source>
</evidence>
<dbReference type="EMBL" id="FOAJ01000001">
    <property type="protein sequence ID" value="SEK26910.1"/>
    <property type="molecule type" value="Genomic_DNA"/>
</dbReference>
<dbReference type="SMART" id="SM00421">
    <property type="entry name" value="HTH_LUXR"/>
    <property type="match status" value="1"/>
</dbReference>
<dbReference type="InterPro" id="IPR011006">
    <property type="entry name" value="CheY-like_superfamily"/>
</dbReference>
<keyword evidence="2" id="KW-0238">DNA-binding</keyword>
<reference evidence="7" key="1">
    <citation type="submission" date="2016-10" db="EMBL/GenBank/DDBJ databases">
        <authorList>
            <person name="Varghese N."/>
            <person name="Submissions S."/>
        </authorList>
    </citation>
    <scope>NUCLEOTIDE SEQUENCE [LARGE SCALE GENOMIC DNA]</scope>
    <source>
        <strain evidence="7">LMG 26416</strain>
    </source>
</reference>
<dbReference type="CDD" id="cd17535">
    <property type="entry name" value="REC_NarL-like"/>
    <property type="match status" value="1"/>
</dbReference>
<evidence type="ECO:0000313" key="6">
    <source>
        <dbReference type="EMBL" id="SEK26910.1"/>
    </source>
</evidence>
<dbReference type="Proteomes" id="UP000199120">
    <property type="component" value="Unassembled WGS sequence"/>
</dbReference>
<evidence type="ECO:0000313" key="7">
    <source>
        <dbReference type="Proteomes" id="UP000199120"/>
    </source>
</evidence>
<organism evidence="6 7">
    <name type="scientific">Paraburkholderia caballeronis</name>
    <dbReference type="NCBI Taxonomy" id="416943"/>
    <lineage>
        <taxon>Bacteria</taxon>
        <taxon>Pseudomonadati</taxon>
        <taxon>Pseudomonadota</taxon>
        <taxon>Betaproteobacteria</taxon>
        <taxon>Burkholderiales</taxon>
        <taxon>Burkholderiaceae</taxon>
        <taxon>Paraburkholderia</taxon>
    </lineage>
</organism>
<dbReference type="SMART" id="SM00448">
    <property type="entry name" value="REC"/>
    <property type="match status" value="1"/>
</dbReference>
<dbReference type="InterPro" id="IPR000792">
    <property type="entry name" value="Tscrpt_reg_LuxR_C"/>
</dbReference>
<dbReference type="CDD" id="cd06170">
    <property type="entry name" value="LuxR_C_like"/>
    <property type="match status" value="1"/>
</dbReference>
<dbReference type="InterPro" id="IPR001789">
    <property type="entry name" value="Sig_transdc_resp-reg_receiver"/>
</dbReference>
<dbReference type="SUPFAM" id="SSF52172">
    <property type="entry name" value="CheY-like"/>
    <property type="match status" value="1"/>
</dbReference>
<sequence>MSMIRVGIADDHPVVLQGVSSLLRTQADIDIRFATGRIGELLELLLDDPVDVLVCDYEFEMDRHADGLNLLNRIRRTVPHTRVLFLSSHSSAYIVSAALDAGAAGFIGKRHEEFANLAAAIRSVNNRNVYVPDSLRSRMMSASANGSNRAGWLNRLSEKEATVVRMICEGLSISDIAGRLNRSPKTVSNQKNAGMKKLGARNDVELAKVMREAES</sequence>
<evidence type="ECO:0000256" key="2">
    <source>
        <dbReference type="ARBA" id="ARBA00023125"/>
    </source>
</evidence>
<feature type="modified residue" description="4-aspartylphosphate" evidence="3">
    <location>
        <position position="56"/>
    </location>
</feature>
<feature type="domain" description="HTH luxR-type" evidence="4">
    <location>
        <begin position="149"/>
        <end position="214"/>
    </location>
</feature>
<protein>
    <submittedName>
        <fullName evidence="6">Two component transcriptional regulator, LuxR family</fullName>
    </submittedName>
</protein>
<dbReference type="STRING" id="416943.SAMN05445871_5857"/>
<feature type="domain" description="Response regulatory" evidence="5">
    <location>
        <begin position="5"/>
        <end position="124"/>
    </location>
</feature>
<dbReference type="PROSITE" id="PS50043">
    <property type="entry name" value="HTH_LUXR_2"/>
    <property type="match status" value="1"/>
</dbReference>
<dbReference type="RefSeq" id="WP_090552310.1">
    <property type="nucleotide sequence ID" value="NZ_FNSR01000003.1"/>
</dbReference>
<dbReference type="PANTHER" id="PTHR43214">
    <property type="entry name" value="TWO-COMPONENT RESPONSE REGULATOR"/>
    <property type="match status" value="1"/>
</dbReference>
<evidence type="ECO:0000259" key="5">
    <source>
        <dbReference type="PROSITE" id="PS50110"/>
    </source>
</evidence>
<dbReference type="GO" id="GO:0006355">
    <property type="term" value="P:regulation of DNA-templated transcription"/>
    <property type="evidence" value="ECO:0007669"/>
    <property type="project" value="InterPro"/>
</dbReference>
<dbReference type="AlphaFoldDB" id="A0A1H7FRV0"/>
<dbReference type="SUPFAM" id="SSF46894">
    <property type="entry name" value="C-terminal effector domain of the bipartite response regulators"/>
    <property type="match status" value="1"/>
</dbReference>